<dbReference type="Gene3D" id="3.40.630.30">
    <property type="match status" value="1"/>
</dbReference>
<dbReference type="PANTHER" id="PTHR43877">
    <property type="entry name" value="AMINOALKYLPHOSPHONATE N-ACETYLTRANSFERASE-RELATED-RELATED"/>
    <property type="match status" value="1"/>
</dbReference>
<comment type="caution">
    <text evidence="4">The sequence shown here is derived from an EMBL/GenBank/DDBJ whole genome shotgun (WGS) entry which is preliminary data.</text>
</comment>
<protein>
    <recommendedName>
        <fullName evidence="3">N-acetyltransferase domain-containing protein</fullName>
    </recommendedName>
</protein>
<dbReference type="GO" id="GO:0016747">
    <property type="term" value="F:acyltransferase activity, transferring groups other than amino-acyl groups"/>
    <property type="evidence" value="ECO:0007669"/>
    <property type="project" value="InterPro"/>
</dbReference>
<dbReference type="RefSeq" id="WP_096612104.1">
    <property type="nucleotide sequence ID" value="NZ_NWVD01000003.1"/>
</dbReference>
<dbReference type="InterPro" id="IPR056935">
    <property type="entry name" value="Rv0428c-like_C"/>
</dbReference>
<dbReference type="InterPro" id="IPR000182">
    <property type="entry name" value="GNAT_dom"/>
</dbReference>
<evidence type="ECO:0000256" key="1">
    <source>
        <dbReference type="ARBA" id="ARBA00022679"/>
    </source>
</evidence>
<feature type="domain" description="N-acetyltransferase" evidence="3">
    <location>
        <begin position="121"/>
        <end position="253"/>
    </location>
</feature>
<keyword evidence="1" id="KW-0808">Transferase</keyword>
<name>A0A2A4HXG7_9SPHN</name>
<organism evidence="4 5">
    <name type="scientific">Sphingomonas ginsenosidimutans</name>
    <dbReference type="NCBI Taxonomy" id="862134"/>
    <lineage>
        <taxon>Bacteria</taxon>
        <taxon>Pseudomonadati</taxon>
        <taxon>Pseudomonadota</taxon>
        <taxon>Alphaproteobacteria</taxon>
        <taxon>Sphingomonadales</taxon>
        <taxon>Sphingomonadaceae</taxon>
        <taxon>Sphingomonas</taxon>
    </lineage>
</organism>
<dbReference type="Proteomes" id="UP000218784">
    <property type="component" value="Unassembled WGS sequence"/>
</dbReference>
<evidence type="ECO:0000259" key="3">
    <source>
        <dbReference type="PROSITE" id="PS51186"/>
    </source>
</evidence>
<accession>A0A2A4HXG7</accession>
<evidence type="ECO:0000313" key="4">
    <source>
        <dbReference type="EMBL" id="PCG09226.1"/>
    </source>
</evidence>
<sequence length="253" mass="26179">MDNHATLCWRVERACAAAWPARTTDVLHGWAVARSGGGTRRINSASPLSPGATLDPPGLAAIVAAYRDAGLPAIVRLPTLIDPPTRALDDAGLAAAEGASTTLALVPGAMPAPPAMPATRIAIDPAPTPAWRAARRRLSLVAGAGAEDHLEPLARLRAPAWFASAAIDGATRAVAFAALTDGIAIIEAVATDPDWRGRGLAGACVAALVDRATVAGAVRIALQVARDNAAALALYRRLGFTCQLYDYSYRRRG</sequence>
<dbReference type="PROSITE" id="PS51186">
    <property type="entry name" value="GNAT"/>
    <property type="match status" value="1"/>
</dbReference>
<proteinExistence type="predicted"/>
<dbReference type="Pfam" id="PF24553">
    <property type="entry name" value="Rv0428c_C"/>
    <property type="match status" value="1"/>
</dbReference>
<gene>
    <name evidence="4" type="ORF">COA17_10165</name>
</gene>
<dbReference type="EMBL" id="NWVD01000003">
    <property type="protein sequence ID" value="PCG09226.1"/>
    <property type="molecule type" value="Genomic_DNA"/>
</dbReference>
<dbReference type="AlphaFoldDB" id="A0A2A4HXG7"/>
<keyword evidence="5" id="KW-1185">Reference proteome</keyword>
<keyword evidence="2" id="KW-0012">Acyltransferase</keyword>
<dbReference type="CDD" id="cd04301">
    <property type="entry name" value="NAT_SF"/>
    <property type="match status" value="1"/>
</dbReference>
<evidence type="ECO:0000313" key="5">
    <source>
        <dbReference type="Proteomes" id="UP000218784"/>
    </source>
</evidence>
<reference evidence="4 5" key="1">
    <citation type="submission" date="2017-09" db="EMBL/GenBank/DDBJ databases">
        <title>Sphingomonas ginsenosidimutans KACC 14949, whole genome shotgun sequence.</title>
        <authorList>
            <person name="Feng G."/>
            <person name="Zhu H."/>
        </authorList>
    </citation>
    <scope>NUCLEOTIDE SEQUENCE [LARGE SCALE GENOMIC DNA]</scope>
    <source>
        <strain evidence="4 5">KACC 14949</strain>
    </source>
</reference>
<dbReference type="InterPro" id="IPR050832">
    <property type="entry name" value="Bact_Acetyltransf"/>
</dbReference>
<dbReference type="SUPFAM" id="SSF55729">
    <property type="entry name" value="Acyl-CoA N-acyltransferases (Nat)"/>
    <property type="match status" value="1"/>
</dbReference>
<dbReference type="InterPro" id="IPR016181">
    <property type="entry name" value="Acyl_CoA_acyltransferase"/>
</dbReference>
<evidence type="ECO:0000256" key="2">
    <source>
        <dbReference type="ARBA" id="ARBA00023315"/>
    </source>
</evidence>